<dbReference type="InterPro" id="IPR045153">
    <property type="entry name" value="Est1/Ebs1-like"/>
</dbReference>
<gene>
    <name evidence="3" type="ordered locus">Ecym_4015</name>
</gene>
<dbReference type="PANTHER" id="PTHR15696">
    <property type="entry name" value="SMG-7 SUPPRESSOR WITH MORPHOLOGICAL EFFECT ON GENITALIA PROTEIN 7"/>
    <property type="match status" value="1"/>
</dbReference>
<feature type="domain" description="PIN" evidence="2">
    <location>
        <begin position="1077"/>
        <end position="1226"/>
    </location>
</feature>
<dbReference type="EMBL" id="CP002500">
    <property type="protein sequence ID" value="AET39099.1"/>
    <property type="molecule type" value="Genomic_DNA"/>
</dbReference>
<proteinExistence type="predicted"/>
<evidence type="ECO:0000256" key="1">
    <source>
        <dbReference type="SAM" id="MobiDB-lite"/>
    </source>
</evidence>
<dbReference type="RefSeq" id="XP_003645916.1">
    <property type="nucleotide sequence ID" value="XM_003645868.1"/>
</dbReference>
<dbReference type="HOGENOM" id="CLU_006407_0_0_1"/>
<dbReference type="Pfam" id="PF13638">
    <property type="entry name" value="PIN_4"/>
    <property type="match status" value="1"/>
</dbReference>
<dbReference type="GO" id="GO:0070034">
    <property type="term" value="F:telomerase RNA binding"/>
    <property type="evidence" value="ECO:0007669"/>
    <property type="project" value="TreeGrafter"/>
</dbReference>
<dbReference type="AlphaFoldDB" id="G8JSU6"/>
<feature type="compositionally biased region" description="Low complexity" evidence="1">
    <location>
        <begin position="245"/>
        <end position="281"/>
    </location>
</feature>
<dbReference type="eggNOG" id="ENOG502QQKF">
    <property type="taxonomic scope" value="Eukaryota"/>
</dbReference>
<sequence length="1257" mass="143775">MEDPSTTSLQSQLHQKRQYSTNFDCYNHNIVKRRLAEHGIASPSLNEAEANDIDTPVDLISHSQDTVVIQPDHHQISSRLHNVVLPQSCFLGSGGEGAAALPRIKDQGQQVTLENPSKLAQQPPYECTPRSPYYLPTTSSSNMEAAAKAIDSSSIKQVSGTTLHDSRLQVPSKFSQSPSCVTRLHRALSSHNLFPVGNEQHSMIDKGVSCGYFQEAQIQRQSPMKNFVFTQQQCSFGESRCNDANANDNIDNNDEGNNITSNNNNSNSSDTTNINTNSNTSREGNNNVGINSSSESNEDGDNGDNNHNVSTVAVPSKPSSQTLVEKLQEIYKNIVKQETELQERCSQLTTSQTTDLKNLWVIYKLNAELIDNYFTFITTALLPTQPKADLLIGQEIIEVYRIERRLWLYGTITFLDVLKNFSNFMDPEVCCQFIVYVFISISNILGNIPPTFSVIWLERLGDLSRMAIALYPSGFIDWKLSAEHWYQEALKYNFGHGKLYYHMSTVQQNTLAAFVNLGKSVFCRDTFIPSQQYMQLVIDNIYQRAFAERNSGHHRYSHIVEYLKHTEVMLLPSFLENVESQGVVLAFFDQKFGATGSANFFDPSLIFVQDCERLKHFFRHASLYAESHILQLVGFGDPRNPFALLFELPKCIKERKERKEKRKSKSTASNQSDMSIDDTFLGDPVQFFETLNSTKTAYRFSQDLNIWKESLNYVNKTSMRCSMVVLRKFLNSSLLTALPHLLPWAYFLVAVGLRLDAIRNEDSKRFWIVFIRQIFPWESITNFLNVLLLYINDQKPTKFPIDEYMANYINMPLPELLEYFCENEDLPEVWNCWGTLWFDVINSKHVSNLVDIHSTGVKDHMFLDAPVDGISFDHSDESGEKFWKRCVRVILLFRGIAYQFPFGFTEFNGSDDWKSLVFKFNEPPAEWKEQYLGSFSKEYGEFESISFVNTDLQSPPHKGMVLGTDIRTLQGYKQLVPDYLCFNKNGDLITGSLYTSGMSEGGSGVPNDSEDFGSTKRLLENELLVTSERRDYNNLLDKEETPIIDEFLKWRYSSTNSRWEQCLPRGDLQYFTDTHVTYFVLDATTWLRHFGHVYKLATSNLLKFAICLTTFQELRFLRKSKDESVLEAATRAVITVRQLYYERKLLPLRFTGNVAGHLEEHLEIEEQMTWRSHVDEFVIEAIDKAQSKFNQLNKDAKASGRESITTIDDGKFNFIALVTDDINMRNKARAQSIRAFSTKFMFAICHEIGLSKKVCTD</sequence>
<dbReference type="GO" id="GO:0005697">
    <property type="term" value="C:telomerase holoenzyme complex"/>
    <property type="evidence" value="ECO:0007669"/>
    <property type="project" value="TreeGrafter"/>
</dbReference>
<dbReference type="FunCoup" id="G8JSU6">
    <property type="interactions" value="142"/>
</dbReference>
<reference evidence="4" key="1">
    <citation type="journal article" date="2012" name="G3 (Bethesda)">
        <title>Pichia sorbitophila, an interspecies yeast hybrid reveals early steps of genome resolution following polyploidization.</title>
        <authorList>
            <person name="Leh Louis V."/>
            <person name="Despons L."/>
            <person name="Friedrich A."/>
            <person name="Martin T."/>
            <person name="Durrens P."/>
            <person name="Casaregola S."/>
            <person name="Neuveglise C."/>
            <person name="Fairhead C."/>
            <person name="Marck C."/>
            <person name="Cruz J.A."/>
            <person name="Straub M.L."/>
            <person name="Kugler V."/>
            <person name="Sacerdot C."/>
            <person name="Uzunov Z."/>
            <person name="Thierry A."/>
            <person name="Weiss S."/>
            <person name="Bleykasten C."/>
            <person name="De Montigny J."/>
            <person name="Jacques N."/>
            <person name="Jung P."/>
            <person name="Lemaire M."/>
            <person name="Mallet S."/>
            <person name="Morel G."/>
            <person name="Richard G.F."/>
            <person name="Sarkar A."/>
            <person name="Savel G."/>
            <person name="Schacherer J."/>
            <person name="Seret M.L."/>
            <person name="Talla E."/>
            <person name="Samson G."/>
            <person name="Jubin C."/>
            <person name="Poulain J."/>
            <person name="Vacherie B."/>
            <person name="Barbe V."/>
            <person name="Pelletier E."/>
            <person name="Sherman D.J."/>
            <person name="Westhof E."/>
            <person name="Weissenbach J."/>
            <person name="Baret P.V."/>
            <person name="Wincker P."/>
            <person name="Gaillardin C."/>
            <person name="Dujon B."/>
            <person name="Souciet J.L."/>
        </authorList>
    </citation>
    <scope>NUCLEOTIDE SEQUENCE [LARGE SCALE GENOMIC DNA]</scope>
    <source>
        <strain evidence="4">CBS 270.75 / DBVPG 7215 / KCTC 17166 / NRRL Y-17582</strain>
    </source>
</reference>
<dbReference type="Proteomes" id="UP000006790">
    <property type="component" value="Chromosome 4"/>
</dbReference>
<evidence type="ECO:0000259" key="2">
    <source>
        <dbReference type="SMART" id="SM00670"/>
    </source>
</evidence>
<dbReference type="SMART" id="SM00670">
    <property type="entry name" value="PINc"/>
    <property type="match status" value="1"/>
</dbReference>
<dbReference type="InterPro" id="IPR011990">
    <property type="entry name" value="TPR-like_helical_dom_sf"/>
</dbReference>
<name>G8JSU6_ERECY</name>
<dbReference type="OrthoDB" id="2017974at2759"/>
<dbReference type="PANTHER" id="PTHR15696:SF0">
    <property type="entry name" value="TELOMERASE-BINDING PROTEIN EST1A"/>
    <property type="match status" value="1"/>
</dbReference>
<dbReference type="OMA" id="PEVWKCW"/>
<dbReference type="InParanoid" id="G8JSU6"/>
<dbReference type="InterPro" id="IPR002716">
    <property type="entry name" value="PIN_dom"/>
</dbReference>
<evidence type="ECO:0000313" key="4">
    <source>
        <dbReference type="Proteomes" id="UP000006790"/>
    </source>
</evidence>
<keyword evidence="4" id="KW-1185">Reference proteome</keyword>
<feature type="compositionally biased region" description="Polar residues" evidence="1">
    <location>
        <begin position="307"/>
        <end position="320"/>
    </location>
</feature>
<accession>G8JSU6</accession>
<organism evidence="3 4">
    <name type="scientific">Eremothecium cymbalariae (strain CBS 270.75 / DBVPG 7215 / KCTC 17166 / NRRL Y-17582)</name>
    <name type="common">Yeast</name>
    <dbReference type="NCBI Taxonomy" id="931890"/>
    <lineage>
        <taxon>Eukaryota</taxon>
        <taxon>Fungi</taxon>
        <taxon>Dikarya</taxon>
        <taxon>Ascomycota</taxon>
        <taxon>Saccharomycotina</taxon>
        <taxon>Saccharomycetes</taxon>
        <taxon>Saccharomycetales</taxon>
        <taxon>Saccharomycetaceae</taxon>
        <taxon>Eremothecium</taxon>
    </lineage>
</organism>
<dbReference type="STRING" id="931890.G8JSU6"/>
<dbReference type="KEGG" id="erc:Ecym_4015"/>
<dbReference type="GO" id="GO:0000184">
    <property type="term" value="P:nuclear-transcribed mRNA catabolic process, nonsense-mediated decay"/>
    <property type="evidence" value="ECO:0007669"/>
    <property type="project" value="TreeGrafter"/>
</dbReference>
<feature type="region of interest" description="Disordered" evidence="1">
    <location>
        <begin position="245"/>
        <end position="320"/>
    </location>
</feature>
<evidence type="ECO:0000313" key="3">
    <source>
        <dbReference type="EMBL" id="AET39099.1"/>
    </source>
</evidence>
<dbReference type="GeneID" id="11471171"/>
<protein>
    <recommendedName>
        <fullName evidence="2">PIN domain-containing protein</fullName>
    </recommendedName>
</protein>
<dbReference type="Gene3D" id="3.40.50.1010">
    <property type="entry name" value="5'-nuclease"/>
    <property type="match status" value="1"/>
</dbReference>
<dbReference type="GO" id="GO:0042162">
    <property type="term" value="F:telomeric DNA binding"/>
    <property type="evidence" value="ECO:0007669"/>
    <property type="project" value="TreeGrafter"/>
</dbReference>
<feature type="region of interest" description="Disordered" evidence="1">
    <location>
        <begin position="657"/>
        <end position="677"/>
    </location>
</feature>
<dbReference type="SUPFAM" id="SSF48452">
    <property type="entry name" value="TPR-like"/>
    <property type="match status" value="1"/>
</dbReference>